<reference evidence="2 3" key="1">
    <citation type="submission" date="2021-12" db="EMBL/GenBank/DDBJ databases">
        <title>Genome seq of p7.</title>
        <authorList>
            <person name="Seo T."/>
        </authorList>
    </citation>
    <scope>NUCLEOTIDE SEQUENCE [LARGE SCALE GENOMIC DNA]</scope>
    <source>
        <strain evidence="2 3">P7</strain>
    </source>
</reference>
<proteinExistence type="predicted"/>
<protein>
    <recommendedName>
        <fullName evidence="4">Lipoprotein</fullName>
    </recommendedName>
</protein>
<dbReference type="RefSeq" id="WP_233393645.1">
    <property type="nucleotide sequence ID" value="NZ_JAJTWT010000007.1"/>
</dbReference>
<evidence type="ECO:0000313" key="3">
    <source>
        <dbReference type="Proteomes" id="UP001201463"/>
    </source>
</evidence>
<organism evidence="2 3">
    <name type="scientific">Pelomonas caseinilytica</name>
    <dbReference type="NCBI Taxonomy" id="2906763"/>
    <lineage>
        <taxon>Bacteria</taxon>
        <taxon>Pseudomonadati</taxon>
        <taxon>Pseudomonadota</taxon>
        <taxon>Betaproteobacteria</taxon>
        <taxon>Burkholderiales</taxon>
        <taxon>Sphaerotilaceae</taxon>
        <taxon>Roseateles</taxon>
    </lineage>
</organism>
<sequence length="248" mass="25314">MKPARPLVALLACAALASCAQTPPTAAQPESARLAKELQALIGPAACTSDSQCRTQAVGAKACGGPAGYVAWSVQGTDARALAELAARQSAAQRRELEASGLRSNCAVATDPGAACVAGRCQLAGAAGPDAQAGKPFSLRAGASVRLPAQGLRIGFDGVTADSRCPKGEQCIVAGDATVRLWWQHEGGPRQALELHTDARAQRSAPVGELDLVLLSLTPEPVTGKATDRRAYEATLRLGDGAAGKAER</sequence>
<feature type="chain" id="PRO_5045994926" description="Lipoprotein" evidence="1">
    <location>
        <begin position="21"/>
        <end position="248"/>
    </location>
</feature>
<keyword evidence="1" id="KW-0732">Signal</keyword>
<name>A0ABS8XKI9_9BURK</name>
<accession>A0ABS8XKI9</accession>
<evidence type="ECO:0008006" key="4">
    <source>
        <dbReference type="Google" id="ProtNLM"/>
    </source>
</evidence>
<dbReference type="PROSITE" id="PS51257">
    <property type="entry name" value="PROKAR_LIPOPROTEIN"/>
    <property type="match status" value="1"/>
</dbReference>
<feature type="signal peptide" evidence="1">
    <location>
        <begin position="1"/>
        <end position="20"/>
    </location>
</feature>
<keyword evidence="3" id="KW-1185">Reference proteome</keyword>
<dbReference type="EMBL" id="JAJTWT010000007">
    <property type="protein sequence ID" value="MCE4539128.1"/>
    <property type="molecule type" value="Genomic_DNA"/>
</dbReference>
<evidence type="ECO:0000256" key="1">
    <source>
        <dbReference type="SAM" id="SignalP"/>
    </source>
</evidence>
<gene>
    <name evidence="2" type="ORF">LXT12_17900</name>
</gene>
<evidence type="ECO:0000313" key="2">
    <source>
        <dbReference type="EMBL" id="MCE4539128.1"/>
    </source>
</evidence>
<dbReference type="Proteomes" id="UP001201463">
    <property type="component" value="Unassembled WGS sequence"/>
</dbReference>
<comment type="caution">
    <text evidence="2">The sequence shown here is derived from an EMBL/GenBank/DDBJ whole genome shotgun (WGS) entry which is preliminary data.</text>
</comment>